<dbReference type="GO" id="GO:0010008">
    <property type="term" value="C:endosome membrane"/>
    <property type="evidence" value="ECO:0007669"/>
    <property type="project" value="UniProtKB-SubCell"/>
</dbReference>
<evidence type="ECO:0000256" key="6">
    <source>
        <dbReference type="ARBA" id="ARBA00023136"/>
    </source>
</evidence>
<evidence type="ECO:0000256" key="4">
    <source>
        <dbReference type="ARBA" id="ARBA00022753"/>
    </source>
</evidence>
<keyword evidence="5" id="KW-0333">Golgi apparatus</keyword>
<dbReference type="AlphaFoldDB" id="A0A9W8IGE4"/>
<dbReference type="Pfam" id="PF16854">
    <property type="entry name" value="VPS53_C"/>
    <property type="match status" value="1"/>
</dbReference>
<dbReference type="Proteomes" id="UP001140074">
    <property type="component" value="Unassembled WGS sequence"/>
</dbReference>
<evidence type="ECO:0000313" key="11">
    <source>
        <dbReference type="Proteomes" id="UP001140074"/>
    </source>
</evidence>
<dbReference type="EMBL" id="JANBUY010000137">
    <property type="protein sequence ID" value="KAJ2863084.1"/>
    <property type="molecule type" value="Genomic_DNA"/>
</dbReference>
<dbReference type="InterPro" id="IPR039766">
    <property type="entry name" value="Vps53"/>
</dbReference>
<reference evidence="10" key="1">
    <citation type="submission" date="2022-07" db="EMBL/GenBank/DDBJ databases">
        <title>Phylogenomic reconstructions and comparative analyses of Kickxellomycotina fungi.</title>
        <authorList>
            <person name="Reynolds N.K."/>
            <person name="Stajich J.E."/>
            <person name="Barry K."/>
            <person name="Grigoriev I.V."/>
            <person name="Crous P."/>
            <person name="Smith M.E."/>
        </authorList>
    </citation>
    <scope>NUCLEOTIDE SEQUENCE</scope>
    <source>
        <strain evidence="10">RSA 476</strain>
    </source>
</reference>
<gene>
    <name evidence="10" type="primary">VPS53</name>
    <name evidence="10" type="ORF">GGH94_003827</name>
</gene>
<feature type="compositionally biased region" description="Low complexity" evidence="7">
    <location>
        <begin position="18"/>
        <end position="41"/>
    </location>
</feature>
<evidence type="ECO:0000259" key="8">
    <source>
        <dbReference type="Pfam" id="PF04100"/>
    </source>
</evidence>
<protein>
    <submittedName>
        <fullName evidence="10">Vacuolar protein sorting-associated protein 53</fullName>
    </submittedName>
</protein>
<keyword evidence="4" id="KW-0967">Endosome</keyword>
<feature type="compositionally biased region" description="Gly residues" evidence="7">
    <location>
        <begin position="888"/>
        <end position="900"/>
    </location>
</feature>
<proteinExistence type="inferred from homology"/>
<evidence type="ECO:0000256" key="3">
    <source>
        <dbReference type="ARBA" id="ARBA00008628"/>
    </source>
</evidence>
<sequence>YILSQHILLSSSVSMSTAPPTRNSASRSSASRSTTTTSTPSGVKGTRATGLTSSPSPTVQLDSAEFATGHYVDRLFPDDASLEGVDVAAENLRRRLQVVTQDIRQLLRAQSNDNNKQQAQNLEATKAAIGELYTRISEMKAKARTSERMVLDITQDIKSLDSAKRNLTHTTTTMKRLQMLIGAVGQLRHLKEQSKYYEASQLMQAIGGLREGFADFGRVRQIAALHENADALQRGLASQAFQEVERGFDSQGMLVGDARVMRDACLCAQASLGDEQRDKFVAFYCDLQLRAYSAIFQLNDDVSQLENISRRYAWLRRILRNYSDDHAAVFPEKWRVGEALSRRFSEATRDQLGEIMATREDIGVEHLMSALSDTLAFEAQCNKKFAIVAKSTAGDESLEPLVAAAHVYEDSGEPAVTFTGAISCAFEPYMSIFIRGEHVKFDEMIRKFQREPVSIDNDPSLSVLASSTDLLYQFRESLRQCASLSTGQPMVDLSQVFSQCLCNYARDVLVHKLPRITSSSTTALDDLKNISLIVNTADYCASVVGQLEQKVVEKVGSEFKEKVSFTACREALLTSINTSIRALVVGVETMCEPAFAALTQVPWQSLQMVGDQSGYVLLISSAMEACTETIRKSMSGSRYFRSYCDKFAARFSERYMAAINTCGQISEVGAEQLLLDAQALKSTLLGMPLMGADRDETEKKAQLPTAYTKIVTQGVGQIEALLKAILAPSDPPDALVDRFILLFPKTPRETFQQILNIKGVKPADQPTYFRVLQRMVKQTEAAVSSERPNASRGTPSVAIKDATGANSASNYSTPDLKGAMPSHVAQGISSSAPLASKKAKPRAGEHMRLGSTPGSAAVFGSGNQSAAAHRSARMSPAAGNTTPTATGMSGGASSGGGGSHGQMLSARGMSPDPLGITGGGGSALLPAASAHSVQVAFSPDSESMSPGSDDVAGRTSTDAANSPVLASLAANATATRTKINENLRKFMSNMRRN</sequence>
<dbReference type="GO" id="GO:0042147">
    <property type="term" value="P:retrograde transport, endosome to Golgi"/>
    <property type="evidence" value="ECO:0007669"/>
    <property type="project" value="InterPro"/>
</dbReference>
<dbReference type="GO" id="GO:0000938">
    <property type="term" value="C:GARP complex"/>
    <property type="evidence" value="ECO:0007669"/>
    <property type="project" value="InterPro"/>
</dbReference>
<keyword evidence="6" id="KW-0472">Membrane</keyword>
<feature type="compositionally biased region" description="Polar residues" evidence="7">
    <location>
        <begin position="49"/>
        <end position="60"/>
    </location>
</feature>
<dbReference type="PANTHER" id="PTHR12820">
    <property type="entry name" value="VACUOLAR SORTING PROTEIN 53"/>
    <property type="match status" value="1"/>
</dbReference>
<evidence type="ECO:0000256" key="5">
    <source>
        <dbReference type="ARBA" id="ARBA00023034"/>
    </source>
</evidence>
<organism evidence="10 11">
    <name type="scientific">Coemansia aciculifera</name>
    <dbReference type="NCBI Taxonomy" id="417176"/>
    <lineage>
        <taxon>Eukaryota</taxon>
        <taxon>Fungi</taxon>
        <taxon>Fungi incertae sedis</taxon>
        <taxon>Zoopagomycota</taxon>
        <taxon>Kickxellomycotina</taxon>
        <taxon>Kickxellomycetes</taxon>
        <taxon>Kickxellales</taxon>
        <taxon>Kickxellaceae</taxon>
        <taxon>Coemansia</taxon>
    </lineage>
</organism>
<evidence type="ECO:0000313" key="10">
    <source>
        <dbReference type="EMBL" id="KAJ2863084.1"/>
    </source>
</evidence>
<dbReference type="GO" id="GO:0005829">
    <property type="term" value="C:cytosol"/>
    <property type="evidence" value="ECO:0007669"/>
    <property type="project" value="GOC"/>
</dbReference>
<dbReference type="Gene3D" id="1.10.357.110">
    <property type="entry name" value="Vacuolar protein sorting-associated protein 53, C-terminus"/>
    <property type="match status" value="1"/>
</dbReference>
<accession>A0A9W8IGE4</accession>
<comment type="similarity">
    <text evidence="3">Belongs to the VPS53 family.</text>
</comment>
<keyword evidence="11" id="KW-1185">Reference proteome</keyword>
<feature type="compositionally biased region" description="Low complexity" evidence="7">
    <location>
        <begin position="876"/>
        <end position="887"/>
    </location>
</feature>
<feature type="region of interest" description="Disordered" evidence="7">
    <location>
        <begin position="936"/>
        <end position="959"/>
    </location>
</feature>
<dbReference type="InterPro" id="IPR007234">
    <property type="entry name" value="Vps53_N"/>
</dbReference>
<evidence type="ECO:0000256" key="2">
    <source>
        <dbReference type="ARBA" id="ARBA00004481"/>
    </source>
</evidence>
<feature type="region of interest" description="Disordered" evidence="7">
    <location>
        <begin position="780"/>
        <end position="920"/>
    </location>
</feature>
<feature type="region of interest" description="Disordered" evidence="7">
    <location>
        <begin position="13"/>
        <end position="60"/>
    </location>
</feature>
<feature type="domain" description="Vps53 N-terminal" evidence="8">
    <location>
        <begin position="66"/>
        <end position="451"/>
    </location>
</feature>
<comment type="subcellular location">
    <subcellularLocation>
        <location evidence="2">Endosome membrane</location>
        <topology evidence="2">Peripheral membrane protein</topology>
    </subcellularLocation>
    <subcellularLocation>
        <location evidence="1">Golgi apparatus</location>
        <location evidence="1">trans-Golgi network membrane</location>
        <topology evidence="1">Peripheral membrane protein</topology>
    </subcellularLocation>
</comment>
<comment type="caution">
    <text evidence="10">The sequence shown here is derived from an EMBL/GenBank/DDBJ whole genome shotgun (WGS) entry which is preliminary data.</text>
</comment>
<name>A0A9W8IGE4_9FUNG</name>
<feature type="compositionally biased region" description="Polar residues" evidence="7">
    <location>
        <begin position="804"/>
        <end position="813"/>
    </location>
</feature>
<dbReference type="InterPro" id="IPR031745">
    <property type="entry name" value="Vps53_C"/>
</dbReference>
<evidence type="ECO:0000256" key="7">
    <source>
        <dbReference type="SAM" id="MobiDB-lite"/>
    </source>
</evidence>
<evidence type="ECO:0000256" key="1">
    <source>
        <dbReference type="ARBA" id="ARBA00004150"/>
    </source>
</evidence>
<feature type="non-terminal residue" evidence="10">
    <location>
        <position position="1"/>
    </location>
</feature>
<dbReference type="PANTHER" id="PTHR12820:SF0">
    <property type="entry name" value="VACUOLAR PROTEIN SORTING-ASSOCIATED PROTEIN 53 HOMOLOG"/>
    <property type="match status" value="1"/>
</dbReference>
<dbReference type="Pfam" id="PF04100">
    <property type="entry name" value="Vps53_N"/>
    <property type="match status" value="1"/>
</dbReference>
<feature type="domain" description="Vps53 C-terminal" evidence="9">
    <location>
        <begin position="671"/>
        <end position="760"/>
    </location>
</feature>
<dbReference type="InterPro" id="IPR038260">
    <property type="entry name" value="Vps53_C_sf"/>
</dbReference>
<evidence type="ECO:0000259" key="9">
    <source>
        <dbReference type="Pfam" id="PF16854"/>
    </source>
</evidence>